<dbReference type="Pfam" id="PF00106">
    <property type="entry name" value="adh_short"/>
    <property type="match status" value="1"/>
</dbReference>
<name>A0A382QH97_9ZZZZ</name>
<dbReference type="AlphaFoldDB" id="A0A382QH97"/>
<comment type="similarity">
    <text evidence="1">Belongs to the short-chain dehydrogenases/reductases (SDR) family.</text>
</comment>
<dbReference type="InterPro" id="IPR036291">
    <property type="entry name" value="NAD(P)-bd_dom_sf"/>
</dbReference>
<evidence type="ECO:0000256" key="1">
    <source>
        <dbReference type="ARBA" id="ARBA00006484"/>
    </source>
</evidence>
<gene>
    <name evidence="3" type="ORF">METZ01_LOCUS337211</name>
</gene>
<evidence type="ECO:0000313" key="3">
    <source>
        <dbReference type="EMBL" id="SVC84357.1"/>
    </source>
</evidence>
<sequence length="306" mass="33039">VSNPVCLVTGSSSGIGAAVVDHFARHGYDIVINYNSGQDRAEAIAGRLRQEHGVRAICIGANLAERDESFRLVDEAVAHYGRLDVAISNSGVANYLKDEQTGELIRHRFHECPPEHLDREMARVLDLNLMGAYRFGQRSLKHMIDFASAQRQAGEEPSHRSLLFITSVSDVAPEATRIPYGVSKAGLNHAVIGAAFEGGPHNITTNALRPGVVDTPLTSRPSGITDPETGDEFTVAETYGLMAEGGSQALPWIAEPGDIAVAAYAFTQIPYMTGQLVAVDGGFTLAGGFPNRELFLNEGLRRRQRD</sequence>
<feature type="non-terminal residue" evidence="3">
    <location>
        <position position="1"/>
    </location>
</feature>
<dbReference type="PRINTS" id="PR00081">
    <property type="entry name" value="GDHRDH"/>
</dbReference>
<keyword evidence="2" id="KW-0560">Oxidoreductase</keyword>
<dbReference type="PANTHER" id="PTHR43639">
    <property type="entry name" value="OXIDOREDUCTASE, SHORT-CHAIN DEHYDROGENASE/REDUCTASE FAMILY (AFU_ORTHOLOGUE AFUA_5G02870)"/>
    <property type="match status" value="1"/>
</dbReference>
<dbReference type="InterPro" id="IPR002347">
    <property type="entry name" value="SDR_fam"/>
</dbReference>
<dbReference type="SUPFAM" id="SSF51735">
    <property type="entry name" value="NAD(P)-binding Rossmann-fold domains"/>
    <property type="match status" value="1"/>
</dbReference>
<dbReference type="Gene3D" id="3.40.50.720">
    <property type="entry name" value="NAD(P)-binding Rossmann-like Domain"/>
    <property type="match status" value="1"/>
</dbReference>
<reference evidence="3" key="1">
    <citation type="submission" date="2018-05" db="EMBL/GenBank/DDBJ databases">
        <authorList>
            <person name="Lanie J.A."/>
            <person name="Ng W.-L."/>
            <person name="Kazmierczak K.M."/>
            <person name="Andrzejewski T.M."/>
            <person name="Davidsen T.M."/>
            <person name="Wayne K.J."/>
            <person name="Tettelin H."/>
            <person name="Glass J.I."/>
            <person name="Rusch D."/>
            <person name="Podicherti R."/>
            <person name="Tsui H.-C.T."/>
            <person name="Winkler M.E."/>
        </authorList>
    </citation>
    <scope>NUCLEOTIDE SEQUENCE</scope>
</reference>
<dbReference type="EMBL" id="UINC01114204">
    <property type="protein sequence ID" value="SVC84357.1"/>
    <property type="molecule type" value="Genomic_DNA"/>
</dbReference>
<dbReference type="PANTHER" id="PTHR43639:SF1">
    <property type="entry name" value="SHORT-CHAIN DEHYDROGENASE_REDUCTASE FAMILY PROTEIN"/>
    <property type="match status" value="1"/>
</dbReference>
<accession>A0A382QH97</accession>
<dbReference type="GO" id="GO:0016491">
    <property type="term" value="F:oxidoreductase activity"/>
    <property type="evidence" value="ECO:0007669"/>
    <property type="project" value="UniProtKB-KW"/>
</dbReference>
<organism evidence="3">
    <name type="scientific">marine metagenome</name>
    <dbReference type="NCBI Taxonomy" id="408172"/>
    <lineage>
        <taxon>unclassified sequences</taxon>
        <taxon>metagenomes</taxon>
        <taxon>ecological metagenomes</taxon>
    </lineage>
</organism>
<evidence type="ECO:0000256" key="2">
    <source>
        <dbReference type="ARBA" id="ARBA00023002"/>
    </source>
</evidence>
<proteinExistence type="inferred from homology"/>
<protein>
    <submittedName>
        <fullName evidence="3">Uncharacterized protein</fullName>
    </submittedName>
</protein>